<evidence type="ECO:0000256" key="4">
    <source>
        <dbReference type="ARBA" id="ARBA00023002"/>
    </source>
</evidence>
<dbReference type="GO" id="GO:0005886">
    <property type="term" value="C:plasma membrane"/>
    <property type="evidence" value="ECO:0007669"/>
    <property type="project" value="TreeGrafter"/>
</dbReference>
<keyword evidence="3" id="KW-0479">Metal-binding</keyword>
<evidence type="ECO:0000313" key="8">
    <source>
        <dbReference type="EMBL" id="AUX09482.1"/>
    </source>
</evidence>
<evidence type="ECO:0000313" key="9">
    <source>
        <dbReference type="Proteomes" id="UP000263012"/>
    </source>
</evidence>
<evidence type="ECO:0000256" key="2">
    <source>
        <dbReference type="ARBA" id="ARBA00022485"/>
    </source>
</evidence>
<dbReference type="InterPro" id="IPR051460">
    <property type="entry name" value="HdrC_iron-sulfur_subunit"/>
</dbReference>
<feature type="domain" description="4Fe-4S ferredoxin-type" evidence="7">
    <location>
        <begin position="19"/>
        <end position="51"/>
    </location>
</feature>
<accession>A0A343TK60</accession>
<comment type="similarity">
    <text evidence="1">Belongs to the HdrC family.</text>
</comment>
<dbReference type="Gene3D" id="1.10.1060.10">
    <property type="entry name" value="Alpha-helical ferredoxin"/>
    <property type="match status" value="1"/>
</dbReference>
<dbReference type="Proteomes" id="UP000263012">
    <property type="component" value="Chromosome"/>
</dbReference>
<protein>
    <submittedName>
        <fullName evidence="8">Fe-S oxidoreductase</fullName>
    </submittedName>
</protein>
<reference evidence="9" key="1">
    <citation type="submission" date="2017-11" db="EMBL/GenBank/DDBJ databases">
        <title>Phenotypic and genomic properties of facultatively anaerobic sulfur-reducing natronoarchaea from hypersaline soda lakes.</title>
        <authorList>
            <person name="Sorokin D.Y."/>
            <person name="Kublanov I.V."/>
            <person name="Roman P."/>
            <person name="Sinninghe Damste J.S."/>
            <person name="Golyshin P.N."/>
            <person name="Rojo D."/>
            <person name="Ciordia S."/>
            <person name="Mena M.D.C."/>
            <person name="Ferrer M."/>
            <person name="Messina E."/>
            <person name="Smedile F."/>
            <person name="La Spada G."/>
            <person name="La Cono V."/>
            <person name="Yakimov M.M."/>
        </authorList>
    </citation>
    <scope>NUCLEOTIDE SEQUENCE [LARGE SCALE GENOMIC DNA]</scope>
    <source>
        <strain evidence="9">AArc-Sl</strain>
    </source>
</reference>
<dbReference type="OrthoDB" id="42878at2157"/>
<dbReference type="InterPro" id="IPR017896">
    <property type="entry name" value="4Fe4S_Fe-S-bd"/>
</dbReference>
<dbReference type="EMBL" id="CP025066">
    <property type="protein sequence ID" value="AUX09482.1"/>
    <property type="molecule type" value="Genomic_DNA"/>
</dbReference>
<dbReference type="RefSeq" id="WP_119818141.1">
    <property type="nucleotide sequence ID" value="NZ_CP025066.1"/>
</dbReference>
<dbReference type="InterPro" id="IPR009051">
    <property type="entry name" value="Helical_ferredxn"/>
</dbReference>
<name>A0A343TK60_9EURY</name>
<dbReference type="PANTHER" id="PTHR43255:SF1">
    <property type="entry name" value="IRON-SULFUR-BINDING OXIDOREDUCTASE FADF-RELATED"/>
    <property type="match status" value="1"/>
</dbReference>
<keyword evidence="6" id="KW-0411">Iron-sulfur</keyword>
<dbReference type="PROSITE" id="PS00198">
    <property type="entry name" value="4FE4S_FER_1"/>
    <property type="match status" value="1"/>
</dbReference>
<dbReference type="GO" id="GO:0016491">
    <property type="term" value="F:oxidoreductase activity"/>
    <property type="evidence" value="ECO:0007669"/>
    <property type="project" value="UniProtKB-KW"/>
</dbReference>
<evidence type="ECO:0000256" key="1">
    <source>
        <dbReference type="ARBA" id="ARBA00007097"/>
    </source>
</evidence>
<keyword evidence="5" id="KW-0408">Iron</keyword>
<dbReference type="AlphaFoldDB" id="A0A343TK60"/>
<dbReference type="InterPro" id="IPR004017">
    <property type="entry name" value="Cys_rich_dom"/>
</dbReference>
<organism evidence="8 9">
    <name type="scientific">Halalkaliarchaeum desulfuricum</name>
    <dbReference type="NCBI Taxonomy" id="2055893"/>
    <lineage>
        <taxon>Archaea</taxon>
        <taxon>Methanobacteriati</taxon>
        <taxon>Methanobacteriota</taxon>
        <taxon>Stenosarchaea group</taxon>
        <taxon>Halobacteria</taxon>
        <taxon>Halobacteriales</taxon>
        <taxon>Haloferacaceae</taxon>
        <taxon>Halalkaliarchaeum</taxon>
    </lineage>
</organism>
<dbReference type="SUPFAM" id="SSF46548">
    <property type="entry name" value="alpha-helical ferredoxin"/>
    <property type="match status" value="1"/>
</dbReference>
<keyword evidence="4" id="KW-0560">Oxidoreductase</keyword>
<dbReference type="PANTHER" id="PTHR43255">
    <property type="entry name" value="IRON-SULFUR-BINDING OXIDOREDUCTASE FADF-RELATED-RELATED"/>
    <property type="match status" value="1"/>
</dbReference>
<dbReference type="GO" id="GO:0051539">
    <property type="term" value="F:4 iron, 4 sulfur cluster binding"/>
    <property type="evidence" value="ECO:0007669"/>
    <property type="project" value="UniProtKB-KW"/>
</dbReference>
<dbReference type="KEGG" id="hdf:AArcSl_1856"/>
<keyword evidence="9" id="KW-1185">Reference proteome</keyword>
<evidence type="ECO:0000256" key="3">
    <source>
        <dbReference type="ARBA" id="ARBA00022723"/>
    </source>
</evidence>
<keyword evidence="2" id="KW-0004">4Fe-4S</keyword>
<dbReference type="GO" id="GO:0046872">
    <property type="term" value="F:metal ion binding"/>
    <property type="evidence" value="ECO:0007669"/>
    <property type="project" value="UniProtKB-KW"/>
</dbReference>
<sequence length="396" mass="42543">MSKADEAAPLYVDDDRWDRVVEATDGAASVCYQCGTCTASCPYDAIDEKPISVRGLMRQSQLGVDGVGEELYRCLTCKECEASCPRGVDIMDAIGGLREVAFEEDEAPGRLEGALWSVYEEDNPWERPASDRDAWLEEVPDDIDVPVGGQADILYYVGCTPSYDPSLQSVPAAMVQLLEAADVDYTVLGDEEVCCGDVVRQTGEPDFFQQLSEMNAALFEETDAETIITTSPHCAETFEDGADLGAEVVHYTEYLAELLEGGQLEFGDLDRTVTFHDPCYLARGMAAVEAPRQLLAAAGVEVDELAESGADTLCCGGGGGNMWREGDGGKRFADIRAKQADDTDAEELLTACPYCVQTLDDGVKKVGAEAPVRELATVLLEALEAGDETDANNGGD</sequence>
<evidence type="ECO:0000256" key="5">
    <source>
        <dbReference type="ARBA" id="ARBA00023004"/>
    </source>
</evidence>
<dbReference type="Pfam" id="PF02754">
    <property type="entry name" value="CCG"/>
    <property type="match status" value="2"/>
</dbReference>
<feature type="domain" description="4Fe-4S ferredoxin-type" evidence="7">
    <location>
        <begin position="63"/>
        <end position="94"/>
    </location>
</feature>
<proteinExistence type="inferred from homology"/>
<dbReference type="GeneID" id="37878211"/>
<dbReference type="PROSITE" id="PS51379">
    <property type="entry name" value="4FE4S_FER_2"/>
    <property type="match status" value="2"/>
</dbReference>
<evidence type="ECO:0000259" key="7">
    <source>
        <dbReference type="PROSITE" id="PS51379"/>
    </source>
</evidence>
<dbReference type="InterPro" id="IPR017900">
    <property type="entry name" value="4Fe4S_Fe_S_CS"/>
</dbReference>
<gene>
    <name evidence="8" type="ORF">AArcSl_1856</name>
</gene>
<dbReference type="Pfam" id="PF13183">
    <property type="entry name" value="Fer4_8"/>
    <property type="match status" value="1"/>
</dbReference>
<evidence type="ECO:0000256" key="6">
    <source>
        <dbReference type="ARBA" id="ARBA00023014"/>
    </source>
</evidence>